<gene>
    <name evidence="1" type="ORF">BCR34DRAFT_496618</name>
</gene>
<dbReference type="Gene3D" id="1.25.40.20">
    <property type="entry name" value="Ankyrin repeat-containing domain"/>
    <property type="match status" value="1"/>
</dbReference>
<reference evidence="1 2" key="1">
    <citation type="submission" date="2016-07" db="EMBL/GenBank/DDBJ databases">
        <title>Pervasive Adenine N6-methylation of Active Genes in Fungi.</title>
        <authorList>
            <consortium name="DOE Joint Genome Institute"/>
            <person name="Mondo S.J."/>
            <person name="Dannebaum R.O."/>
            <person name="Kuo R.C."/>
            <person name="Labutti K."/>
            <person name="Haridas S."/>
            <person name="Kuo A."/>
            <person name="Salamov A."/>
            <person name="Ahrendt S.R."/>
            <person name="Lipzen A."/>
            <person name="Sullivan W."/>
            <person name="Andreopoulos W.B."/>
            <person name="Clum A."/>
            <person name="Lindquist E."/>
            <person name="Daum C."/>
            <person name="Ramamoorthy G.K."/>
            <person name="Gryganskyi A."/>
            <person name="Culley D."/>
            <person name="Magnuson J.K."/>
            <person name="James T.Y."/>
            <person name="O'Malley M.A."/>
            <person name="Stajich J.E."/>
            <person name="Spatafora J.W."/>
            <person name="Visel A."/>
            <person name="Grigoriev I.V."/>
        </authorList>
    </citation>
    <scope>NUCLEOTIDE SEQUENCE [LARGE SCALE GENOMIC DNA]</scope>
    <source>
        <strain evidence="1 2">CBS 115471</strain>
    </source>
</reference>
<dbReference type="InterPro" id="IPR036770">
    <property type="entry name" value="Ankyrin_rpt-contain_sf"/>
</dbReference>
<protein>
    <recommendedName>
        <fullName evidence="3">Ankyrin repeat-containing domain protein</fullName>
    </recommendedName>
</protein>
<evidence type="ECO:0008006" key="3">
    <source>
        <dbReference type="Google" id="ProtNLM"/>
    </source>
</evidence>
<accession>A0A1Y1YJ88</accession>
<evidence type="ECO:0000313" key="1">
    <source>
        <dbReference type="EMBL" id="ORX97816.1"/>
    </source>
</evidence>
<feature type="non-terminal residue" evidence="1">
    <location>
        <position position="1"/>
    </location>
</feature>
<dbReference type="EMBL" id="MCFA01000227">
    <property type="protein sequence ID" value="ORX97816.1"/>
    <property type="molecule type" value="Genomic_DNA"/>
</dbReference>
<dbReference type="SUPFAM" id="SSF48403">
    <property type="entry name" value="Ankyrin repeat"/>
    <property type="match status" value="1"/>
</dbReference>
<organism evidence="1 2">
    <name type="scientific">Clohesyomyces aquaticus</name>
    <dbReference type="NCBI Taxonomy" id="1231657"/>
    <lineage>
        <taxon>Eukaryota</taxon>
        <taxon>Fungi</taxon>
        <taxon>Dikarya</taxon>
        <taxon>Ascomycota</taxon>
        <taxon>Pezizomycotina</taxon>
        <taxon>Dothideomycetes</taxon>
        <taxon>Pleosporomycetidae</taxon>
        <taxon>Pleosporales</taxon>
        <taxon>Lindgomycetaceae</taxon>
        <taxon>Clohesyomyces</taxon>
    </lineage>
</organism>
<dbReference type="Pfam" id="PF00023">
    <property type="entry name" value="Ank"/>
    <property type="match status" value="1"/>
</dbReference>
<comment type="caution">
    <text evidence="1">The sequence shown here is derived from an EMBL/GenBank/DDBJ whole genome shotgun (WGS) entry which is preliminary data.</text>
</comment>
<evidence type="ECO:0000313" key="2">
    <source>
        <dbReference type="Proteomes" id="UP000193144"/>
    </source>
</evidence>
<keyword evidence="2" id="KW-1185">Reference proteome</keyword>
<name>A0A1Y1YJ88_9PLEO</name>
<dbReference type="Proteomes" id="UP000193144">
    <property type="component" value="Unassembled WGS sequence"/>
</dbReference>
<dbReference type="AlphaFoldDB" id="A0A1Y1YJ88"/>
<sequence length="50" mass="5728">NNFAIEFKDRQGYIALIIAAEYSYKGIIKALLKQNSVNINTQDKDRVLLL</sequence>
<proteinExistence type="predicted"/>
<dbReference type="InterPro" id="IPR002110">
    <property type="entry name" value="Ankyrin_rpt"/>
</dbReference>